<dbReference type="GO" id="GO:0005975">
    <property type="term" value="P:carbohydrate metabolic process"/>
    <property type="evidence" value="ECO:0007669"/>
    <property type="project" value="InterPro"/>
</dbReference>
<dbReference type="SUPFAM" id="SSF48208">
    <property type="entry name" value="Six-hairpin glycosidases"/>
    <property type="match status" value="1"/>
</dbReference>
<dbReference type="EMBL" id="CAJVPL010001850">
    <property type="protein sequence ID" value="CAG8589986.1"/>
    <property type="molecule type" value="Genomic_DNA"/>
</dbReference>
<feature type="region of interest" description="Disordered" evidence="1">
    <location>
        <begin position="39"/>
        <end position="63"/>
    </location>
</feature>
<proteinExistence type="predicted"/>
<evidence type="ECO:0000313" key="2">
    <source>
        <dbReference type="EMBL" id="CAG8589986.1"/>
    </source>
</evidence>
<dbReference type="InterPro" id="IPR008313">
    <property type="entry name" value="GH125"/>
</dbReference>
<protein>
    <submittedName>
        <fullName evidence="2">6026_t:CDS:1</fullName>
    </submittedName>
</protein>
<dbReference type="Pfam" id="PF06824">
    <property type="entry name" value="Glyco_hydro_125"/>
    <property type="match status" value="1"/>
</dbReference>
<reference evidence="2" key="1">
    <citation type="submission" date="2021-06" db="EMBL/GenBank/DDBJ databases">
        <authorList>
            <person name="Kallberg Y."/>
            <person name="Tangrot J."/>
            <person name="Rosling A."/>
        </authorList>
    </citation>
    <scope>NUCLEOTIDE SEQUENCE</scope>
    <source>
        <strain evidence="2">MT106</strain>
    </source>
</reference>
<accession>A0A9N9C8A2</accession>
<dbReference type="GO" id="GO:0003824">
    <property type="term" value="F:catalytic activity"/>
    <property type="evidence" value="ECO:0007669"/>
    <property type="project" value="UniProtKB-ARBA"/>
</dbReference>
<keyword evidence="3" id="KW-1185">Reference proteome</keyword>
<gene>
    <name evidence="2" type="ORF">AGERDE_LOCUS8557</name>
</gene>
<name>A0A9N9C8A2_9GLOM</name>
<organism evidence="2 3">
    <name type="scientific">Ambispora gerdemannii</name>
    <dbReference type="NCBI Taxonomy" id="144530"/>
    <lineage>
        <taxon>Eukaryota</taxon>
        <taxon>Fungi</taxon>
        <taxon>Fungi incertae sedis</taxon>
        <taxon>Mucoromycota</taxon>
        <taxon>Glomeromycotina</taxon>
        <taxon>Glomeromycetes</taxon>
        <taxon>Archaeosporales</taxon>
        <taxon>Ambisporaceae</taxon>
        <taxon>Ambispora</taxon>
    </lineage>
</organism>
<sequence length="63" mass="7152">MSIRDSTNQMIPYTPFANRDPKLKDLILGVIFMQAEIHTSTHLPRPENPWSDNDKTTPLPSSS</sequence>
<dbReference type="Proteomes" id="UP000789831">
    <property type="component" value="Unassembled WGS sequence"/>
</dbReference>
<dbReference type="InterPro" id="IPR008928">
    <property type="entry name" value="6-hairpin_glycosidase_sf"/>
</dbReference>
<dbReference type="OrthoDB" id="7771656at2759"/>
<feature type="non-terminal residue" evidence="2">
    <location>
        <position position="63"/>
    </location>
</feature>
<dbReference type="InterPro" id="IPR012341">
    <property type="entry name" value="6hp_glycosidase-like_sf"/>
</dbReference>
<dbReference type="Gene3D" id="1.50.10.10">
    <property type="match status" value="1"/>
</dbReference>
<evidence type="ECO:0000256" key="1">
    <source>
        <dbReference type="SAM" id="MobiDB-lite"/>
    </source>
</evidence>
<evidence type="ECO:0000313" key="3">
    <source>
        <dbReference type="Proteomes" id="UP000789831"/>
    </source>
</evidence>
<comment type="caution">
    <text evidence="2">The sequence shown here is derived from an EMBL/GenBank/DDBJ whole genome shotgun (WGS) entry which is preliminary data.</text>
</comment>
<dbReference type="AlphaFoldDB" id="A0A9N9C8A2"/>